<dbReference type="AlphaFoldDB" id="A0A545TYZ5"/>
<keyword evidence="3" id="KW-1185">Reference proteome</keyword>
<dbReference type="InterPro" id="IPR028994">
    <property type="entry name" value="Integrin_alpha_N"/>
</dbReference>
<proteinExistence type="predicted"/>
<dbReference type="Proteomes" id="UP000319732">
    <property type="component" value="Unassembled WGS sequence"/>
</dbReference>
<protein>
    <submittedName>
        <fullName evidence="2">Fibronectin type III domain-containing protein</fullName>
    </submittedName>
</protein>
<sequence length="462" mass="51104">MYSRLLTAFFTLLLSHTLVAQVFPPENLTGPEIDDDGSFSITWQTPPNPIFDKPYDFEEYRISLSKLSVGVIGEYTARYQDTSYSFSNLEDGIYTVRVKICWVEYITDDRERVRCGAAPPVEVLVQSGPPLVPAVSAYFSPVSVVSGDYARLHWSSTHVTRCSGIPDDPTTVPNGSKNYRILRTTDWTVTVTCIGPAGSAVGTAMLRVTVPDQTFTFQWQGQDQGPFFDTDGVFDLYAELSNGGYLVVYQTNPDGSTTLTERRGNPRTVSVTGPGTYSFQSKKCRTVYIGDDREKEVCEELSTKISVTVGASVQPVLFAPDSHNLLIGDINSDGLDDIYLQAKTADNSSYLINSVDAAEPYFLAPVLRLDPVDTTGISLRNVPYSVLDYNGDTYNDLRVEFTDSVYGAAVEVVVAGGGSIRVFCYKNSVLTPATISQCRHRQRRWQLQHLMSLQTMMSGRQI</sequence>
<feature type="chain" id="PRO_5021784307" evidence="1">
    <location>
        <begin position="21"/>
        <end position="462"/>
    </location>
</feature>
<evidence type="ECO:0000313" key="2">
    <source>
        <dbReference type="EMBL" id="TQV82431.1"/>
    </source>
</evidence>
<comment type="caution">
    <text evidence="2">The sequence shown here is derived from an EMBL/GenBank/DDBJ whole genome shotgun (WGS) entry which is preliminary data.</text>
</comment>
<feature type="signal peptide" evidence="1">
    <location>
        <begin position="1"/>
        <end position="20"/>
    </location>
</feature>
<organism evidence="2 3">
    <name type="scientific">Exilibacterium tricleocarpae</name>
    <dbReference type="NCBI Taxonomy" id="2591008"/>
    <lineage>
        <taxon>Bacteria</taxon>
        <taxon>Pseudomonadati</taxon>
        <taxon>Pseudomonadota</taxon>
        <taxon>Gammaproteobacteria</taxon>
        <taxon>Cellvibrionales</taxon>
        <taxon>Cellvibrionaceae</taxon>
        <taxon>Exilibacterium</taxon>
    </lineage>
</organism>
<keyword evidence="1" id="KW-0732">Signal</keyword>
<accession>A0A545TYZ5</accession>
<name>A0A545TYZ5_9GAMM</name>
<evidence type="ECO:0000256" key="1">
    <source>
        <dbReference type="SAM" id="SignalP"/>
    </source>
</evidence>
<dbReference type="RefSeq" id="WP_142903447.1">
    <property type="nucleotide sequence ID" value="NZ_ML660090.1"/>
</dbReference>
<evidence type="ECO:0000313" key="3">
    <source>
        <dbReference type="Proteomes" id="UP000319732"/>
    </source>
</evidence>
<reference evidence="2 3" key="1">
    <citation type="submission" date="2019-06" db="EMBL/GenBank/DDBJ databases">
        <title>Whole genome sequence for Cellvibrionaceae sp. R142.</title>
        <authorList>
            <person name="Wang G."/>
        </authorList>
    </citation>
    <scope>NUCLEOTIDE SEQUENCE [LARGE SCALE GENOMIC DNA]</scope>
    <source>
        <strain evidence="2 3">R142</strain>
    </source>
</reference>
<gene>
    <name evidence="2" type="ORF">FKG94_06710</name>
</gene>
<dbReference type="EMBL" id="VHSG01000007">
    <property type="protein sequence ID" value="TQV82431.1"/>
    <property type="molecule type" value="Genomic_DNA"/>
</dbReference>
<dbReference type="SUPFAM" id="SSF69318">
    <property type="entry name" value="Integrin alpha N-terminal domain"/>
    <property type="match status" value="1"/>
</dbReference>